<dbReference type="AlphaFoldDB" id="A0A9W7T5L9"/>
<reference evidence="2" key="1">
    <citation type="submission" date="2021-02" db="EMBL/GenBank/DDBJ databases">
        <title>Comparative genomics reveals that relaxation of natural selection precedes convergent phenotypic evolution of cavefish.</title>
        <authorList>
            <person name="Peng Z."/>
        </authorList>
    </citation>
    <scope>NUCLEOTIDE SEQUENCE</scope>
    <source>
        <tissue evidence="2">Muscle</tissue>
    </source>
</reference>
<evidence type="ECO:0000256" key="1">
    <source>
        <dbReference type="SAM" id="MobiDB-lite"/>
    </source>
</evidence>
<evidence type="ECO:0000313" key="3">
    <source>
        <dbReference type="Proteomes" id="UP001059041"/>
    </source>
</evidence>
<organism evidence="2 3">
    <name type="scientific">Triplophysa rosa</name>
    <name type="common">Cave loach</name>
    <dbReference type="NCBI Taxonomy" id="992332"/>
    <lineage>
        <taxon>Eukaryota</taxon>
        <taxon>Metazoa</taxon>
        <taxon>Chordata</taxon>
        <taxon>Craniata</taxon>
        <taxon>Vertebrata</taxon>
        <taxon>Euteleostomi</taxon>
        <taxon>Actinopterygii</taxon>
        <taxon>Neopterygii</taxon>
        <taxon>Teleostei</taxon>
        <taxon>Ostariophysi</taxon>
        <taxon>Cypriniformes</taxon>
        <taxon>Nemacheilidae</taxon>
        <taxon>Triplophysa</taxon>
    </lineage>
</organism>
<gene>
    <name evidence="2" type="ORF">IRJ41_002901</name>
</gene>
<comment type="caution">
    <text evidence="2">The sequence shown here is derived from an EMBL/GenBank/DDBJ whole genome shotgun (WGS) entry which is preliminary data.</text>
</comment>
<proteinExistence type="predicted"/>
<dbReference type="EMBL" id="JAFHDT010000225">
    <property type="protein sequence ID" value="KAI7790164.1"/>
    <property type="molecule type" value="Genomic_DNA"/>
</dbReference>
<keyword evidence="3" id="KW-1185">Reference proteome</keyword>
<feature type="non-terminal residue" evidence="2">
    <location>
        <position position="1"/>
    </location>
</feature>
<accession>A0A9W7T5L9</accession>
<name>A0A9W7T5L9_TRIRA</name>
<feature type="region of interest" description="Disordered" evidence="1">
    <location>
        <begin position="1"/>
        <end position="32"/>
    </location>
</feature>
<sequence>MTREMKLVQVEQQEDAVKEMPPPDTVEEDEVRPAKKMKAMDLFFGNTFQKMPETCLGSGSE</sequence>
<protein>
    <submittedName>
        <fullName evidence="2">Uncharacterized protein</fullName>
    </submittedName>
</protein>
<evidence type="ECO:0000313" key="2">
    <source>
        <dbReference type="EMBL" id="KAI7790164.1"/>
    </source>
</evidence>
<dbReference type="Proteomes" id="UP001059041">
    <property type="component" value="Unassembled WGS sequence"/>
</dbReference>